<name>A0A645EAZ9_9ZZZZ</name>
<feature type="transmembrane region" description="Helical" evidence="6">
    <location>
        <begin position="7"/>
        <end position="24"/>
    </location>
</feature>
<organism evidence="7">
    <name type="scientific">bioreactor metagenome</name>
    <dbReference type="NCBI Taxonomy" id="1076179"/>
    <lineage>
        <taxon>unclassified sequences</taxon>
        <taxon>metagenomes</taxon>
        <taxon>ecological metagenomes</taxon>
    </lineage>
</organism>
<feature type="transmembrane region" description="Helical" evidence="6">
    <location>
        <begin position="170"/>
        <end position="192"/>
    </location>
</feature>
<accession>A0A645EAZ9</accession>
<feature type="transmembrane region" description="Helical" evidence="6">
    <location>
        <begin position="60"/>
        <end position="84"/>
    </location>
</feature>
<evidence type="ECO:0000256" key="4">
    <source>
        <dbReference type="ARBA" id="ARBA00022989"/>
    </source>
</evidence>
<evidence type="ECO:0000313" key="7">
    <source>
        <dbReference type="EMBL" id="MPM97822.1"/>
    </source>
</evidence>
<sequence length="221" mass="23440">MTVGTYMGYSVVSLMCIGWLIIPFKNPEMIWAIGGKGLRSTISLTNRYGKVLDELGNIKIMGQVIPIGTILFFGLCCFFMWLFLRSKTGAAMVAAGDNPKFAEASGINVDRQRTIGTILSMVLGAVGILVYGQSYGFIQLYTAPLNMPFLAISAILIGGASIKKASIGNVISGVIIFQSLLAISLPVINGLLPIGSLSEVVRIIVQNGVILYALTKAGGGE</sequence>
<evidence type="ECO:0008006" key="8">
    <source>
        <dbReference type="Google" id="ProtNLM"/>
    </source>
</evidence>
<reference evidence="7" key="1">
    <citation type="submission" date="2019-08" db="EMBL/GenBank/DDBJ databases">
        <authorList>
            <person name="Kucharzyk K."/>
            <person name="Murdoch R.W."/>
            <person name="Higgins S."/>
            <person name="Loffler F."/>
        </authorList>
    </citation>
    <scope>NUCLEOTIDE SEQUENCE</scope>
</reference>
<evidence type="ECO:0000256" key="2">
    <source>
        <dbReference type="ARBA" id="ARBA00022475"/>
    </source>
</evidence>
<comment type="caution">
    <text evidence="7">The sequence shown here is derived from an EMBL/GenBank/DDBJ whole genome shotgun (WGS) entry which is preliminary data.</text>
</comment>
<keyword evidence="2" id="KW-1003">Cell membrane</keyword>
<evidence type="ECO:0000256" key="6">
    <source>
        <dbReference type="SAM" id="Phobius"/>
    </source>
</evidence>
<dbReference type="GO" id="GO:0005886">
    <property type="term" value="C:plasma membrane"/>
    <property type="evidence" value="ECO:0007669"/>
    <property type="project" value="UniProtKB-SubCell"/>
</dbReference>
<dbReference type="Pfam" id="PF02653">
    <property type="entry name" value="BPD_transp_2"/>
    <property type="match status" value="1"/>
</dbReference>
<evidence type="ECO:0000256" key="5">
    <source>
        <dbReference type="ARBA" id="ARBA00023136"/>
    </source>
</evidence>
<evidence type="ECO:0000256" key="1">
    <source>
        <dbReference type="ARBA" id="ARBA00004651"/>
    </source>
</evidence>
<keyword evidence="5 6" id="KW-0472">Membrane</keyword>
<evidence type="ECO:0000256" key="3">
    <source>
        <dbReference type="ARBA" id="ARBA00022692"/>
    </source>
</evidence>
<protein>
    <recommendedName>
        <fullName evidence="8">Ribose import permease protein RbsC</fullName>
    </recommendedName>
</protein>
<gene>
    <name evidence="7" type="ORF">SDC9_145002</name>
</gene>
<feature type="transmembrane region" description="Helical" evidence="6">
    <location>
        <begin position="114"/>
        <end position="132"/>
    </location>
</feature>
<dbReference type="AlphaFoldDB" id="A0A645EAZ9"/>
<dbReference type="InterPro" id="IPR001851">
    <property type="entry name" value="ABC_transp_permease"/>
</dbReference>
<dbReference type="EMBL" id="VSSQ01044039">
    <property type="protein sequence ID" value="MPM97822.1"/>
    <property type="molecule type" value="Genomic_DNA"/>
</dbReference>
<keyword evidence="4 6" id="KW-1133">Transmembrane helix</keyword>
<comment type="subcellular location">
    <subcellularLocation>
        <location evidence="1">Cell membrane</location>
        <topology evidence="1">Multi-pass membrane protein</topology>
    </subcellularLocation>
</comment>
<feature type="transmembrane region" description="Helical" evidence="6">
    <location>
        <begin position="138"/>
        <end position="158"/>
    </location>
</feature>
<dbReference type="PANTHER" id="PTHR32196:SF15">
    <property type="entry name" value="SUGAR ABC TRANSPORTER PERMEASE PROTEIN"/>
    <property type="match status" value="1"/>
</dbReference>
<dbReference type="PANTHER" id="PTHR32196">
    <property type="entry name" value="ABC TRANSPORTER PERMEASE PROTEIN YPHD-RELATED-RELATED"/>
    <property type="match status" value="1"/>
</dbReference>
<keyword evidence="3 6" id="KW-0812">Transmembrane</keyword>
<proteinExistence type="predicted"/>
<dbReference type="GO" id="GO:0022857">
    <property type="term" value="F:transmembrane transporter activity"/>
    <property type="evidence" value="ECO:0007669"/>
    <property type="project" value="InterPro"/>
</dbReference>